<dbReference type="Pfam" id="PF01588">
    <property type="entry name" value="tRNA_bind"/>
    <property type="match status" value="1"/>
</dbReference>
<evidence type="ECO:0000313" key="6">
    <source>
        <dbReference type="EMBL" id="RLJ24349.1"/>
    </source>
</evidence>
<protein>
    <submittedName>
        <fullName evidence="6">tRNA-binding protein</fullName>
    </submittedName>
</protein>
<keyword evidence="1 3" id="KW-0820">tRNA-binding</keyword>
<evidence type="ECO:0000256" key="3">
    <source>
        <dbReference type="PROSITE-ProRule" id="PRU00209"/>
    </source>
</evidence>
<dbReference type="RefSeq" id="WP_101471740.1">
    <property type="nucleotide sequence ID" value="NZ_JAPJOL010000014.1"/>
</dbReference>
<dbReference type="PROSITE" id="PS50886">
    <property type="entry name" value="TRBD"/>
    <property type="match status" value="1"/>
</dbReference>
<keyword evidence="2 3" id="KW-0694">RNA-binding</keyword>
<dbReference type="PANTHER" id="PTHR11586">
    <property type="entry name" value="TRNA-AMINOACYLATION COFACTOR ARC1 FAMILY MEMBER"/>
    <property type="match status" value="1"/>
</dbReference>
<evidence type="ECO:0000259" key="4">
    <source>
        <dbReference type="PROSITE" id="PS50886"/>
    </source>
</evidence>
<dbReference type="InterPro" id="IPR002547">
    <property type="entry name" value="tRNA-bd_dom"/>
</dbReference>
<dbReference type="EMBL" id="PJND01000007">
    <property type="protein sequence ID" value="PKW30009.1"/>
    <property type="molecule type" value="Genomic_DNA"/>
</dbReference>
<dbReference type="AlphaFoldDB" id="A0A497UE49"/>
<dbReference type="GO" id="GO:0000049">
    <property type="term" value="F:tRNA binding"/>
    <property type="evidence" value="ECO:0007669"/>
    <property type="project" value="UniProtKB-UniRule"/>
</dbReference>
<evidence type="ECO:0000313" key="5">
    <source>
        <dbReference type="EMBL" id="PKW30009.1"/>
    </source>
</evidence>
<dbReference type="NCBIfam" id="NF007494">
    <property type="entry name" value="PRK10089.1-3"/>
    <property type="match status" value="1"/>
</dbReference>
<dbReference type="Gene3D" id="2.40.50.140">
    <property type="entry name" value="Nucleic acid-binding proteins"/>
    <property type="match status" value="1"/>
</dbReference>
<dbReference type="NCBIfam" id="TIGR02222">
    <property type="entry name" value="chap_CsaA"/>
    <property type="match status" value="1"/>
</dbReference>
<organism evidence="6 8">
    <name type="scientific">Flavobacterium lindanitolerans</name>
    <dbReference type="NCBI Taxonomy" id="428988"/>
    <lineage>
        <taxon>Bacteria</taxon>
        <taxon>Pseudomonadati</taxon>
        <taxon>Bacteroidota</taxon>
        <taxon>Flavobacteriia</taxon>
        <taxon>Flavobacteriales</taxon>
        <taxon>Flavobacteriaceae</taxon>
        <taxon>Flavobacterium</taxon>
    </lineage>
</organism>
<evidence type="ECO:0000256" key="2">
    <source>
        <dbReference type="ARBA" id="ARBA00022884"/>
    </source>
</evidence>
<dbReference type="SUPFAM" id="SSF50249">
    <property type="entry name" value="Nucleic acid-binding proteins"/>
    <property type="match status" value="1"/>
</dbReference>
<dbReference type="InterPro" id="IPR012340">
    <property type="entry name" value="NA-bd_OB-fold"/>
</dbReference>
<sequence>MNSELQNNLSWSEFERVEMRVGTIIEANDFPEARKPAYQLVIDFGAEIGIRKTSAQITKHYEKADLVGRQIVSVVNFPKKQIGKFMSECLVLGAVGEEGSVILLSPDFKVENGLRIG</sequence>
<name>A0A497UE49_9FLAO</name>
<dbReference type="Proteomes" id="UP000275027">
    <property type="component" value="Unassembled WGS sequence"/>
</dbReference>
<evidence type="ECO:0000313" key="7">
    <source>
        <dbReference type="Proteomes" id="UP000233767"/>
    </source>
</evidence>
<proteinExistence type="predicted"/>
<dbReference type="InterPro" id="IPR008231">
    <property type="entry name" value="CsaA"/>
</dbReference>
<dbReference type="Proteomes" id="UP000233767">
    <property type="component" value="Unassembled WGS sequence"/>
</dbReference>
<evidence type="ECO:0000313" key="8">
    <source>
        <dbReference type="Proteomes" id="UP000275027"/>
    </source>
</evidence>
<keyword evidence="7" id="KW-1185">Reference proteome</keyword>
<reference evidence="5 7" key="1">
    <citation type="submission" date="2017-12" db="EMBL/GenBank/DDBJ databases">
        <title>Genomic Encyclopedia of Type Strains, Phase III (KMG-III): the genomes of soil and plant-associated and newly described type strains.</title>
        <authorList>
            <person name="Whitman W."/>
        </authorList>
    </citation>
    <scope>NUCLEOTIDE SEQUENCE [LARGE SCALE GENOMIC DNA]</scope>
    <source>
        <strain evidence="5 7">IP-10</strain>
    </source>
</reference>
<dbReference type="PANTHER" id="PTHR11586:SF37">
    <property type="entry name" value="TRNA-BINDING DOMAIN-CONTAINING PROTEIN"/>
    <property type="match status" value="1"/>
</dbReference>
<comment type="caution">
    <text evidence="6">The sequence shown here is derived from an EMBL/GenBank/DDBJ whole genome shotgun (WGS) entry which is preliminary data.</text>
</comment>
<evidence type="ECO:0000256" key="1">
    <source>
        <dbReference type="ARBA" id="ARBA00022555"/>
    </source>
</evidence>
<reference evidence="6 8" key="2">
    <citation type="submission" date="2018-10" db="EMBL/GenBank/DDBJ databases">
        <title>Genomic Encyclopedia of Archaeal and Bacterial Type Strains, Phase II (KMG-II): from individual species to whole genera.</title>
        <authorList>
            <person name="Goeker M."/>
        </authorList>
    </citation>
    <scope>NUCLEOTIDE SEQUENCE [LARGE SCALE GENOMIC DNA]</scope>
    <source>
        <strain evidence="6 8">DSM 21886</strain>
    </source>
</reference>
<accession>A0A497UE49</accession>
<gene>
    <name evidence="5" type="ORF">B0G92_1658</name>
    <name evidence="6" type="ORF">CLV50_2230</name>
</gene>
<dbReference type="EMBL" id="RCCB01000012">
    <property type="protein sequence ID" value="RLJ24349.1"/>
    <property type="molecule type" value="Genomic_DNA"/>
</dbReference>
<feature type="domain" description="TRNA-binding" evidence="4">
    <location>
        <begin position="13"/>
        <end position="117"/>
    </location>
</feature>
<dbReference type="CDD" id="cd02798">
    <property type="entry name" value="tRNA_bind_CsaA"/>
    <property type="match status" value="1"/>
</dbReference>
<dbReference type="NCBIfam" id="NF007495">
    <property type="entry name" value="PRK10089.1-4"/>
    <property type="match status" value="1"/>
</dbReference>
<dbReference type="FunFam" id="2.40.50.140:FF:000165">
    <property type="entry name" value="Chaperone CsaA"/>
    <property type="match status" value="1"/>
</dbReference>
<dbReference type="InterPro" id="IPR051270">
    <property type="entry name" value="Tyrosine-tRNA_ligase_regulator"/>
</dbReference>